<organism evidence="1 2">
    <name type="scientific">Argiope bruennichi</name>
    <name type="common">Wasp spider</name>
    <name type="synonym">Aranea bruennichi</name>
    <dbReference type="NCBI Taxonomy" id="94029"/>
    <lineage>
        <taxon>Eukaryota</taxon>
        <taxon>Metazoa</taxon>
        <taxon>Ecdysozoa</taxon>
        <taxon>Arthropoda</taxon>
        <taxon>Chelicerata</taxon>
        <taxon>Arachnida</taxon>
        <taxon>Araneae</taxon>
        <taxon>Araneomorphae</taxon>
        <taxon>Entelegynae</taxon>
        <taxon>Araneoidea</taxon>
        <taxon>Araneidae</taxon>
        <taxon>Argiope</taxon>
    </lineage>
</organism>
<dbReference type="EMBL" id="JABXBU010000015">
    <property type="protein sequence ID" value="KAF8787493.1"/>
    <property type="molecule type" value="Genomic_DNA"/>
</dbReference>
<protein>
    <submittedName>
        <fullName evidence="1">Uncharacterized protein</fullName>
    </submittedName>
</protein>
<keyword evidence="2" id="KW-1185">Reference proteome</keyword>
<accession>A0A8T0FEY6</accession>
<comment type="caution">
    <text evidence="1">The sequence shown here is derived from an EMBL/GenBank/DDBJ whole genome shotgun (WGS) entry which is preliminary data.</text>
</comment>
<reference evidence="1" key="2">
    <citation type="submission" date="2020-06" db="EMBL/GenBank/DDBJ databases">
        <authorList>
            <person name="Sheffer M."/>
        </authorList>
    </citation>
    <scope>NUCLEOTIDE SEQUENCE</scope>
</reference>
<name>A0A8T0FEY6_ARGBR</name>
<sequence length="305" mass="34248">MNRLAAFQEKAGSVVLSQISPPPSSGKLGNIVCACDRQSERLPPVYCLSKKEEISLLEIDNAMYNVCAWVYCLSKKEKISLLEIDNAMYNVCAWVYCLSKKEEISLLEIDMPCTMVCLGYCLSKKEEISLLEIDNAMYNVCAWVYCLSKKEEISLLEIDNAMHNVCAWVYCLSKREEISLLETDDARYNVYHAGLQDKWLHQRRLRTAILSRDLFSGVLSGAVYPRKTESLLTLSFSPLYPTFRCPEREIKGIKGFLGGRGGRRGDYDVADGDPGDDDRVGPLDRRCFRGGGEGKFLAKRTGVGG</sequence>
<dbReference type="AlphaFoldDB" id="A0A8T0FEY6"/>
<gene>
    <name evidence="1" type="ORF">HNY73_009084</name>
</gene>
<reference evidence="1" key="1">
    <citation type="journal article" date="2020" name="bioRxiv">
        <title>Chromosome-level reference genome of the European wasp spider Argiope bruennichi: a resource for studies on range expansion and evolutionary adaptation.</title>
        <authorList>
            <person name="Sheffer M.M."/>
            <person name="Hoppe A."/>
            <person name="Krehenwinkel H."/>
            <person name="Uhl G."/>
            <person name="Kuss A.W."/>
            <person name="Jensen L."/>
            <person name="Jensen C."/>
            <person name="Gillespie R.G."/>
            <person name="Hoff K.J."/>
            <person name="Prost S."/>
        </authorList>
    </citation>
    <scope>NUCLEOTIDE SEQUENCE</scope>
</reference>
<proteinExistence type="predicted"/>
<evidence type="ECO:0000313" key="1">
    <source>
        <dbReference type="EMBL" id="KAF8787493.1"/>
    </source>
</evidence>
<dbReference type="Proteomes" id="UP000807504">
    <property type="component" value="Unassembled WGS sequence"/>
</dbReference>
<evidence type="ECO:0000313" key="2">
    <source>
        <dbReference type="Proteomes" id="UP000807504"/>
    </source>
</evidence>